<dbReference type="Gene3D" id="3.90.79.10">
    <property type="entry name" value="Nucleoside Triphosphate Pyrophosphohydrolase"/>
    <property type="match status" value="1"/>
</dbReference>
<reference evidence="4 5" key="1">
    <citation type="submission" date="2024-06" db="EMBL/GenBank/DDBJ databases">
        <title>The Natural Products Discovery Center: Release of the First 8490 Sequenced Strains for Exploring Actinobacteria Biosynthetic Diversity.</title>
        <authorList>
            <person name="Kalkreuter E."/>
            <person name="Kautsar S.A."/>
            <person name="Yang D."/>
            <person name="Bader C.D."/>
            <person name="Teijaro C.N."/>
            <person name="Fluegel L."/>
            <person name="Davis C.M."/>
            <person name="Simpson J.R."/>
            <person name="Lauterbach L."/>
            <person name="Steele A.D."/>
            <person name="Gui C."/>
            <person name="Meng S."/>
            <person name="Li G."/>
            <person name="Viehrig K."/>
            <person name="Ye F."/>
            <person name="Su P."/>
            <person name="Kiefer A.F."/>
            <person name="Nichols A."/>
            <person name="Cepeda A.J."/>
            <person name="Yan W."/>
            <person name="Fan B."/>
            <person name="Jiang Y."/>
            <person name="Adhikari A."/>
            <person name="Zheng C.-J."/>
            <person name="Schuster L."/>
            <person name="Cowan T.M."/>
            <person name="Smanski M.J."/>
            <person name="Chevrette M.G."/>
            <person name="De Carvalho L.P.S."/>
            <person name="Shen B."/>
        </authorList>
    </citation>
    <scope>NUCLEOTIDE SEQUENCE [LARGE SCALE GENOMIC DNA]</scope>
    <source>
        <strain evidence="4 5">NPDC045974</strain>
    </source>
</reference>
<dbReference type="RefSeq" id="WP_358478121.1">
    <property type="nucleotide sequence ID" value="NZ_JBEZAE010000041.1"/>
</dbReference>
<sequence length="171" mass="18204">MSSPEQTPSAQAPAALRNVQPPAAQASLGAGVVVTDASGRVLLGLHRSGVWELPGGKVEPGESVEDAAVRELAEETSLVAVAADVEVLGLILDSVTSAELTRMTVATVVRGFRGTPAVTEPDSIARWEWTDPDHLPPELFVPSGQVLKMWRPELPVPDGPFHRYAMSRLPR</sequence>
<keyword evidence="2 4" id="KW-0378">Hydrolase</keyword>
<comment type="cofactor">
    <cofactor evidence="1">
        <name>Mg(2+)</name>
        <dbReference type="ChEBI" id="CHEBI:18420"/>
    </cofactor>
</comment>
<dbReference type="PANTHER" id="PTHR43046">
    <property type="entry name" value="GDP-MANNOSE MANNOSYL HYDROLASE"/>
    <property type="match status" value="1"/>
</dbReference>
<dbReference type="PROSITE" id="PS51462">
    <property type="entry name" value="NUDIX"/>
    <property type="match status" value="1"/>
</dbReference>
<dbReference type="Proteomes" id="UP001551329">
    <property type="component" value="Unassembled WGS sequence"/>
</dbReference>
<organism evidence="4 5">
    <name type="scientific">Streptomyces narbonensis</name>
    <dbReference type="NCBI Taxonomy" id="67333"/>
    <lineage>
        <taxon>Bacteria</taxon>
        <taxon>Bacillati</taxon>
        <taxon>Actinomycetota</taxon>
        <taxon>Actinomycetes</taxon>
        <taxon>Kitasatosporales</taxon>
        <taxon>Streptomycetaceae</taxon>
        <taxon>Streptomyces</taxon>
    </lineage>
</organism>
<feature type="domain" description="Nudix hydrolase" evidence="3">
    <location>
        <begin position="25"/>
        <end position="153"/>
    </location>
</feature>
<proteinExistence type="predicted"/>
<accession>A0ABV3CLD4</accession>
<evidence type="ECO:0000259" key="3">
    <source>
        <dbReference type="PROSITE" id="PS51462"/>
    </source>
</evidence>
<comment type="caution">
    <text evidence="4">The sequence shown here is derived from an EMBL/GenBank/DDBJ whole genome shotgun (WGS) entry which is preliminary data.</text>
</comment>
<gene>
    <name evidence="4" type="ORF">AB0A88_36565</name>
</gene>
<dbReference type="EC" id="3.6.-.-" evidence="4"/>
<evidence type="ECO:0000256" key="2">
    <source>
        <dbReference type="ARBA" id="ARBA00022801"/>
    </source>
</evidence>
<dbReference type="Pfam" id="PF00293">
    <property type="entry name" value="NUDIX"/>
    <property type="match status" value="1"/>
</dbReference>
<dbReference type="PANTHER" id="PTHR43046:SF14">
    <property type="entry name" value="MUTT_NUDIX FAMILY PROTEIN"/>
    <property type="match status" value="1"/>
</dbReference>
<dbReference type="InterPro" id="IPR020476">
    <property type="entry name" value="Nudix_hydrolase"/>
</dbReference>
<dbReference type="CDD" id="cd04678">
    <property type="entry name" value="NUDIX_MTH2_Nudt15"/>
    <property type="match status" value="1"/>
</dbReference>
<dbReference type="GO" id="GO:0016787">
    <property type="term" value="F:hydrolase activity"/>
    <property type="evidence" value="ECO:0007669"/>
    <property type="project" value="UniProtKB-KW"/>
</dbReference>
<evidence type="ECO:0000256" key="1">
    <source>
        <dbReference type="ARBA" id="ARBA00001946"/>
    </source>
</evidence>
<evidence type="ECO:0000313" key="5">
    <source>
        <dbReference type="Proteomes" id="UP001551329"/>
    </source>
</evidence>
<evidence type="ECO:0000313" key="4">
    <source>
        <dbReference type="EMBL" id="MEU7075597.1"/>
    </source>
</evidence>
<dbReference type="EMBL" id="JBEZAE010000041">
    <property type="protein sequence ID" value="MEU7075597.1"/>
    <property type="molecule type" value="Genomic_DNA"/>
</dbReference>
<dbReference type="InterPro" id="IPR015797">
    <property type="entry name" value="NUDIX_hydrolase-like_dom_sf"/>
</dbReference>
<dbReference type="InterPro" id="IPR000086">
    <property type="entry name" value="NUDIX_hydrolase_dom"/>
</dbReference>
<name>A0ABV3CLD4_9ACTN</name>
<protein>
    <submittedName>
        <fullName evidence="4">NUDIX hydrolase</fullName>
        <ecNumber evidence="4">3.6.-.-</ecNumber>
    </submittedName>
</protein>
<dbReference type="PRINTS" id="PR00502">
    <property type="entry name" value="NUDIXFAMILY"/>
</dbReference>
<dbReference type="SUPFAM" id="SSF55811">
    <property type="entry name" value="Nudix"/>
    <property type="match status" value="1"/>
</dbReference>
<keyword evidence="5" id="KW-1185">Reference proteome</keyword>